<sequence>MDGLGSVSLKFKQPLLQTYTRKGSARQHVIRFKILTGTIADQDAPKIRLFVSTLKGMAFDWYSTLLEDSIQNWTILETRFLTHFKGKDHPVTMAQLCSLKQGENELTYDFIHKWKAMAYKCSDVLPQASLVDICRNNRRARIRSMIIGNKSKNLGELLEASMEAKTLIKDLNSQKSSKKEQTAISTSKPKKNEVLNVQTKSAPQPPKKAENKGAGKRPELSDAFKERVEKKYPFDEDVEEIFGALLANGKLTLPDPKRPGEVGKTNDPRYCPYHQMVSHPLN</sequence>
<proteinExistence type="predicted"/>
<dbReference type="EMBL" id="CM056819">
    <property type="protein sequence ID" value="KAJ8624406.1"/>
    <property type="molecule type" value="Genomic_DNA"/>
</dbReference>
<name>A0ACC2KTD1_PERAE</name>
<evidence type="ECO:0000313" key="2">
    <source>
        <dbReference type="Proteomes" id="UP001234297"/>
    </source>
</evidence>
<accession>A0ACC2KTD1</accession>
<dbReference type="Proteomes" id="UP001234297">
    <property type="component" value="Chromosome 11"/>
</dbReference>
<reference evidence="1 2" key="1">
    <citation type="journal article" date="2022" name="Hortic Res">
        <title>A haplotype resolved chromosomal level avocado genome allows analysis of novel avocado genes.</title>
        <authorList>
            <person name="Nath O."/>
            <person name="Fletcher S.J."/>
            <person name="Hayward A."/>
            <person name="Shaw L.M."/>
            <person name="Masouleh A.K."/>
            <person name="Furtado A."/>
            <person name="Henry R.J."/>
            <person name="Mitter N."/>
        </authorList>
    </citation>
    <scope>NUCLEOTIDE SEQUENCE [LARGE SCALE GENOMIC DNA]</scope>
    <source>
        <strain evidence="2">cv. Hass</strain>
    </source>
</reference>
<keyword evidence="2" id="KW-1185">Reference proteome</keyword>
<protein>
    <submittedName>
        <fullName evidence="1">Uncharacterized protein</fullName>
    </submittedName>
</protein>
<evidence type="ECO:0000313" key="1">
    <source>
        <dbReference type="EMBL" id="KAJ8624406.1"/>
    </source>
</evidence>
<organism evidence="1 2">
    <name type="scientific">Persea americana</name>
    <name type="common">Avocado</name>
    <dbReference type="NCBI Taxonomy" id="3435"/>
    <lineage>
        <taxon>Eukaryota</taxon>
        <taxon>Viridiplantae</taxon>
        <taxon>Streptophyta</taxon>
        <taxon>Embryophyta</taxon>
        <taxon>Tracheophyta</taxon>
        <taxon>Spermatophyta</taxon>
        <taxon>Magnoliopsida</taxon>
        <taxon>Magnoliidae</taxon>
        <taxon>Laurales</taxon>
        <taxon>Lauraceae</taxon>
        <taxon>Persea</taxon>
    </lineage>
</organism>
<gene>
    <name evidence="1" type="ORF">MRB53_032936</name>
</gene>
<comment type="caution">
    <text evidence="1">The sequence shown here is derived from an EMBL/GenBank/DDBJ whole genome shotgun (WGS) entry which is preliminary data.</text>
</comment>